<evidence type="ECO:0000256" key="1">
    <source>
        <dbReference type="SAM" id="MobiDB-lite"/>
    </source>
</evidence>
<accession>A0A132NWF0</accession>
<evidence type="ECO:0000313" key="2">
    <source>
        <dbReference type="EMBL" id="KWX14397.1"/>
    </source>
</evidence>
<dbReference type="Proteomes" id="UP000070089">
    <property type="component" value="Unassembled WGS sequence"/>
</dbReference>
<organism evidence="2 3">
    <name type="scientific">Giardia duodenalis assemblage B</name>
    <dbReference type="NCBI Taxonomy" id="1394984"/>
    <lineage>
        <taxon>Eukaryota</taxon>
        <taxon>Metamonada</taxon>
        <taxon>Diplomonadida</taxon>
        <taxon>Hexamitidae</taxon>
        <taxon>Giardiinae</taxon>
        <taxon>Giardia</taxon>
    </lineage>
</organism>
<gene>
    <name evidence="2" type="ORF">QR46_1576</name>
</gene>
<dbReference type="VEuPathDB" id="GiardiaDB:QR46_1576"/>
<dbReference type="AlphaFoldDB" id="A0A132NWF0"/>
<reference evidence="2 3" key="1">
    <citation type="journal article" date="2015" name="Mol. Biochem. Parasitol.">
        <title>Identification of polymorphic genes for use in assemblage B genotyping assays through comparative genomics of multiple assemblage B Giardia duodenalis isolates.</title>
        <authorList>
            <person name="Wielinga C."/>
            <person name="Thompson R.C."/>
            <person name="Monis P."/>
            <person name="Ryan U."/>
        </authorList>
    </citation>
    <scope>NUCLEOTIDE SEQUENCE [LARGE SCALE GENOMIC DNA]</scope>
    <source>
        <strain evidence="2 3">BAH15c1</strain>
    </source>
</reference>
<feature type="region of interest" description="Disordered" evidence="1">
    <location>
        <begin position="319"/>
        <end position="362"/>
    </location>
</feature>
<protein>
    <submittedName>
        <fullName evidence="2">Uncharacterized protein</fullName>
    </submittedName>
</protein>
<dbReference type="OrthoDB" id="10255683at2759"/>
<comment type="caution">
    <text evidence="2">The sequence shown here is derived from an EMBL/GenBank/DDBJ whole genome shotgun (WGS) entry which is preliminary data.</text>
</comment>
<dbReference type="EMBL" id="JXTI01000033">
    <property type="protein sequence ID" value="KWX14397.1"/>
    <property type="molecule type" value="Genomic_DNA"/>
</dbReference>
<evidence type="ECO:0000313" key="3">
    <source>
        <dbReference type="Proteomes" id="UP000070089"/>
    </source>
</evidence>
<name>A0A132NWF0_GIAIN</name>
<proteinExistence type="predicted"/>
<sequence>MDYNLTSEALHFYVKHLRARFFHRWVQYVKDKKQSTAQLKLQTDKALLFFVRWRLSSCIRQWVTFIYETLPQMISFAEQFYITMLNRIAFLAWKHKYIYVVSMEIRANEYYRRTQLPVLSNLLSLWRTAANAQQTVKIYTYADNYWAIRRIALTFTAWYTKYRFILSLQPQLYRLMDRISGALMADAFWSLKEAYQKANQRRKDVQEAMEYYATQKATLLMRYVIEQGIGFVRAEDTRRAAAAAKKAEEAYLQGILNDRKSLLNSFPVPNGPITGSKELDQRASELPDLNLPNPIRATAHYRRSNGNSRILCSNDTAQLPQEAKSRARSGPVPVAPRAQPRTIQKDQRRGANTLGQPPCELDIPKDISVHSCTEELSQQIPLSTEDERLLTQYMDSYDAVLKELGHINSQMKLTEAAIDSKTAELPTTPYPQTMQLEIISLKMQREELAAQLEHKNAQAETLRVILADYKSRLVF</sequence>